<evidence type="ECO:0000256" key="1">
    <source>
        <dbReference type="SAM" id="Phobius"/>
    </source>
</evidence>
<keyword evidence="3" id="KW-1185">Reference proteome</keyword>
<reference evidence="3" key="1">
    <citation type="journal article" date="2019" name="Int. J. Syst. Evol. Microbiol.">
        <title>The Global Catalogue of Microorganisms (GCM) 10K type strain sequencing project: providing services to taxonomists for standard genome sequencing and annotation.</title>
        <authorList>
            <consortium name="The Broad Institute Genomics Platform"/>
            <consortium name="The Broad Institute Genome Sequencing Center for Infectious Disease"/>
            <person name="Wu L."/>
            <person name="Ma J."/>
        </authorList>
    </citation>
    <scope>NUCLEOTIDE SEQUENCE [LARGE SCALE GENOMIC DNA]</scope>
    <source>
        <strain evidence="3">KLKA75</strain>
    </source>
</reference>
<gene>
    <name evidence="2" type="ORF">ACFPCY_23790</name>
</gene>
<proteinExistence type="predicted"/>
<evidence type="ECO:0000313" key="2">
    <source>
        <dbReference type="EMBL" id="MFC4910356.1"/>
    </source>
</evidence>
<keyword evidence="1" id="KW-0812">Transmembrane</keyword>
<keyword evidence="1" id="KW-0472">Membrane</keyword>
<keyword evidence="1" id="KW-1133">Transmembrane helix</keyword>
<protein>
    <submittedName>
        <fullName evidence="2">DUF1345 domain-containing protein</fullName>
    </submittedName>
</protein>
<feature type="transmembrane region" description="Helical" evidence="1">
    <location>
        <begin position="50"/>
        <end position="72"/>
    </location>
</feature>
<accession>A0ABV9U458</accession>
<organism evidence="2 3">
    <name type="scientific">Actinomadura gamaensis</name>
    <dbReference type="NCBI Taxonomy" id="1763541"/>
    <lineage>
        <taxon>Bacteria</taxon>
        <taxon>Bacillati</taxon>
        <taxon>Actinomycetota</taxon>
        <taxon>Actinomycetes</taxon>
        <taxon>Streptosporangiales</taxon>
        <taxon>Thermomonosporaceae</taxon>
        <taxon>Actinomadura</taxon>
    </lineage>
</organism>
<dbReference type="EMBL" id="JBHSIT010000007">
    <property type="protein sequence ID" value="MFC4910356.1"/>
    <property type="molecule type" value="Genomic_DNA"/>
</dbReference>
<dbReference type="RefSeq" id="WP_378258644.1">
    <property type="nucleotide sequence ID" value="NZ_JBHSIT010000007.1"/>
</dbReference>
<evidence type="ECO:0000313" key="3">
    <source>
        <dbReference type="Proteomes" id="UP001595872"/>
    </source>
</evidence>
<dbReference type="Pfam" id="PF07077">
    <property type="entry name" value="DUF1345"/>
    <property type="match status" value="1"/>
</dbReference>
<comment type="caution">
    <text evidence="2">The sequence shown here is derived from an EMBL/GenBank/DDBJ whole genome shotgun (WGS) entry which is preliminary data.</text>
</comment>
<name>A0ABV9U458_9ACTN</name>
<dbReference type="InterPro" id="IPR009781">
    <property type="entry name" value="DUF1345"/>
</dbReference>
<sequence length="74" mass="7500">MVALGAGTGSDRAGSGLTIVSDHGPHGSLLGTSSATFDVNVLTSPMRRKVAAHSVLGFLFHAVVVAVAIDWIKA</sequence>
<dbReference type="Proteomes" id="UP001595872">
    <property type="component" value="Unassembled WGS sequence"/>
</dbReference>